<evidence type="ECO:0000256" key="6">
    <source>
        <dbReference type="PROSITE-ProRule" id="PRU00339"/>
    </source>
</evidence>
<feature type="domain" description="HTH araC/xylS-type" evidence="9">
    <location>
        <begin position="471"/>
        <end position="579"/>
    </location>
</feature>
<dbReference type="SUPFAM" id="SSF48452">
    <property type="entry name" value="TPR-like"/>
    <property type="match status" value="1"/>
</dbReference>
<dbReference type="PANTHER" id="PTHR43280">
    <property type="entry name" value="ARAC-FAMILY TRANSCRIPTIONAL REGULATOR"/>
    <property type="match status" value="1"/>
</dbReference>
<proteinExistence type="predicted"/>
<dbReference type="PROSITE" id="PS01124">
    <property type="entry name" value="HTH_ARAC_FAMILY_2"/>
    <property type="match status" value="1"/>
</dbReference>
<dbReference type="SUPFAM" id="SSF46689">
    <property type="entry name" value="Homeodomain-like"/>
    <property type="match status" value="1"/>
</dbReference>
<dbReference type="Gene3D" id="1.25.40.10">
    <property type="entry name" value="Tetratricopeptide repeat domain"/>
    <property type="match status" value="2"/>
</dbReference>
<dbReference type="EMBL" id="VEVQ02000006">
    <property type="protein sequence ID" value="NHN26017.1"/>
    <property type="molecule type" value="Genomic_DNA"/>
</dbReference>
<reference evidence="10 11" key="2">
    <citation type="submission" date="2019-05" db="EMBL/GenBank/DDBJ databases">
        <authorList>
            <person name="Lianzixin W."/>
        </authorList>
    </citation>
    <scope>NUCLEOTIDE SEQUENCE [LARGE SCALE GENOMIC DNA]</scope>
    <source>
        <strain evidence="10 11">EC11</strain>
    </source>
</reference>
<dbReference type="PROSITE" id="PS50005">
    <property type="entry name" value="TPR"/>
    <property type="match status" value="1"/>
</dbReference>
<evidence type="ECO:0000256" key="8">
    <source>
        <dbReference type="SAM" id="Phobius"/>
    </source>
</evidence>
<feature type="transmembrane region" description="Helical" evidence="8">
    <location>
        <begin position="400"/>
        <end position="417"/>
    </location>
</feature>
<reference evidence="10 11" key="3">
    <citation type="submission" date="2020-02" db="EMBL/GenBank/DDBJ databases">
        <title>Flavobacterium profundi sp. nov., isolated from a deep-sea seamount.</title>
        <authorList>
            <person name="Zhang D.-C."/>
        </authorList>
    </citation>
    <scope>NUCLEOTIDE SEQUENCE [LARGE SCALE GENOMIC DNA]</scope>
    <source>
        <strain evidence="10 11">EC11</strain>
    </source>
</reference>
<evidence type="ECO:0000256" key="7">
    <source>
        <dbReference type="SAM" id="Coils"/>
    </source>
</evidence>
<dbReference type="SMART" id="SM00342">
    <property type="entry name" value="HTH_ARAC"/>
    <property type="match status" value="1"/>
</dbReference>
<feature type="coiled-coil region" evidence="7">
    <location>
        <begin position="434"/>
        <end position="461"/>
    </location>
</feature>
<keyword evidence="4" id="KW-0238">DNA-binding</keyword>
<keyword evidence="3" id="KW-0805">Transcription regulation</keyword>
<organism evidence="10 11">
    <name type="scientific">Flavobacterium jejuense</name>
    <dbReference type="NCBI Taxonomy" id="1544455"/>
    <lineage>
        <taxon>Bacteria</taxon>
        <taxon>Pseudomonadati</taxon>
        <taxon>Bacteroidota</taxon>
        <taxon>Flavobacteriia</taxon>
        <taxon>Flavobacteriales</taxon>
        <taxon>Flavobacteriaceae</taxon>
        <taxon>Flavobacterium</taxon>
    </lineage>
</organism>
<dbReference type="Pfam" id="PF12833">
    <property type="entry name" value="HTH_18"/>
    <property type="match status" value="1"/>
</dbReference>
<evidence type="ECO:0000313" key="10">
    <source>
        <dbReference type="EMBL" id="NHN26017.1"/>
    </source>
</evidence>
<dbReference type="InterPro" id="IPR009057">
    <property type="entry name" value="Homeodomain-like_sf"/>
</dbReference>
<dbReference type="Pfam" id="PF07719">
    <property type="entry name" value="TPR_2"/>
    <property type="match status" value="1"/>
</dbReference>
<evidence type="ECO:0000256" key="1">
    <source>
        <dbReference type="ARBA" id="ARBA00022737"/>
    </source>
</evidence>
<dbReference type="RefSeq" id="WP_140962357.1">
    <property type="nucleotide sequence ID" value="NZ_VEVQ02000006.1"/>
</dbReference>
<dbReference type="Proteomes" id="UP000817854">
    <property type="component" value="Unassembled WGS sequence"/>
</dbReference>
<dbReference type="InterPro" id="IPR011990">
    <property type="entry name" value="TPR-like_helical_dom_sf"/>
</dbReference>
<reference evidence="11" key="1">
    <citation type="submission" date="2019-05" db="EMBL/GenBank/DDBJ databases">
        <title>Flavobacterium profundi sp. nov., isolated from a deep-sea seamount.</title>
        <authorList>
            <person name="Zhang D.-C."/>
        </authorList>
    </citation>
    <scope>NUCLEOTIDE SEQUENCE [LARGE SCALE GENOMIC DNA]</scope>
    <source>
        <strain evidence="11">EC11</strain>
    </source>
</reference>
<dbReference type="PANTHER" id="PTHR43280:SF2">
    <property type="entry name" value="HTH-TYPE TRANSCRIPTIONAL REGULATOR EXSA"/>
    <property type="match status" value="1"/>
</dbReference>
<comment type="caution">
    <text evidence="10">The sequence shown here is derived from an EMBL/GenBank/DDBJ whole genome shotgun (WGS) entry which is preliminary data.</text>
</comment>
<dbReference type="InterPro" id="IPR019734">
    <property type="entry name" value="TPR_rpt"/>
</dbReference>
<feature type="repeat" description="TPR" evidence="6">
    <location>
        <begin position="241"/>
        <end position="274"/>
    </location>
</feature>
<evidence type="ECO:0000256" key="5">
    <source>
        <dbReference type="ARBA" id="ARBA00023163"/>
    </source>
</evidence>
<protein>
    <submittedName>
        <fullName evidence="10">AraC family transcriptional regulator</fullName>
    </submittedName>
</protein>
<dbReference type="Gene3D" id="1.10.10.60">
    <property type="entry name" value="Homeodomain-like"/>
    <property type="match status" value="2"/>
</dbReference>
<evidence type="ECO:0000259" key="9">
    <source>
        <dbReference type="PROSITE" id="PS01124"/>
    </source>
</evidence>
<keyword evidence="1" id="KW-0677">Repeat</keyword>
<dbReference type="InterPro" id="IPR018060">
    <property type="entry name" value="HTH_AraC"/>
</dbReference>
<name>A0ABX0IQ99_9FLAO</name>
<keyword evidence="11" id="KW-1185">Reference proteome</keyword>
<sequence length="581" mass="67798">MKFYHLLAILFVFNYGFSQSETYLSKEAYEELQVLAKTSIYVNMDSCFYYVNKIEQSKNPIHKAFANGTKGYLYQLENDSIKSKEALQKSYLYLNKVSQSKEKLQLKAYLLNCEGLSNSDRYNLKIALDKFQQGKKIAEEIGDLVQVLKFNSNIASINIDIGNYNAAISIHQESANFLIKNPDLFPKKEYEFLLANTFVSISNCYQSKYELVEKEAKLIDSAVIYSEKALEKIANNSVLRVKTLSNLGNIQFLKKNYDKASKAYLEALAISKKNAITTQNLLLTYNLGYLNFEIGQYKKSLLYFKKVDSIWNANKNKKITNEYLSSNYYQTKIYKYLKDDTNFLKHSKIYLQNVDQFETFESKLLEETLDVNNNLKNKNLKKEILQLNEKYRTNSLIEKVIYLSSICTILILLFLLIKKRKEKEKNKIKSANLIQEYKINIENKKKLNQKIEKENTNKETKKISIDDEKENEIVDLLEKLESKNKFLNHDFTQEYVAKKIKTNTTYLSFVVNKRFGKSFNDYITDLKINYALNEMITNETYRKLSLQKIADSVGYKSTTSFRKSFIKKTGIPPTEFLKNLN</sequence>
<evidence type="ECO:0000313" key="11">
    <source>
        <dbReference type="Proteomes" id="UP000817854"/>
    </source>
</evidence>
<keyword evidence="5" id="KW-0804">Transcription</keyword>
<evidence type="ECO:0000256" key="4">
    <source>
        <dbReference type="ARBA" id="ARBA00023125"/>
    </source>
</evidence>
<keyword evidence="8" id="KW-0812">Transmembrane</keyword>
<keyword evidence="8" id="KW-1133">Transmembrane helix</keyword>
<keyword evidence="7" id="KW-0175">Coiled coil</keyword>
<dbReference type="SMART" id="SM00028">
    <property type="entry name" value="TPR"/>
    <property type="match status" value="3"/>
</dbReference>
<evidence type="ECO:0000256" key="2">
    <source>
        <dbReference type="ARBA" id="ARBA00022803"/>
    </source>
</evidence>
<gene>
    <name evidence="10" type="ORF">FIA58_010055</name>
</gene>
<dbReference type="InterPro" id="IPR013105">
    <property type="entry name" value="TPR_2"/>
</dbReference>
<accession>A0ABX0IQ99</accession>
<keyword evidence="8" id="KW-0472">Membrane</keyword>
<evidence type="ECO:0000256" key="3">
    <source>
        <dbReference type="ARBA" id="ARBA00023015"/>
    </source>
</evidence>
<keyword evidence="2 6" id="KW-0802">TPR repeat</keyword>